<dbReference type="PANTHER" id="PTHR30468">
    <property type="entry name" value="ALPHA-KETOGLUTARATE-DEPENDENT SULFONATE DIOXYGENASE"/>
    <property type="match status" value="1"/>
</dbReference>
<dbReference type="Pfam" id="PF02668">
    <property type="entry name" value="TauD"/>
    <property type="match status" value="1"/>
</dbReference>
<keyword evidence="5" id="KW-0560">Oxidoreductase</keyword>
<evidence type="ECO:0000256" key="4">
    <source>
        <dbReference type="ARBA" id="ARBA00022964"/>
    </source>
</evidence>
<keyword evidence="4 8" id="KW-0223">Dioxygenase</keyword>
<dbReference type="Proteomes" id="UP000053958">
    <property type="component" value="Unassembled WGS sequence"/>
</dbReference>
<name>A0A0F4YQE1_RASE3</name>
<evidence type="ECO:0000256" key="6">
    <source>
        <dbReference type="ARBA" id="ARBA00023004"/>
    </source>
</evidence>
<evidence type="ECO:0000259" key="7">
    <source>
        <dbReference type="Pfam" id="PF02668"/>
    </source>
</evidence>
<evidence type="ECO:0000256" key="1">
    <source>
        <dbReference type="ARBA" id="ARBA00001954"/>
    </source>
</evidence>
<keyword evidence="6" id="KW-0408">Iron</keyword>
<dbReference type="InterPro" id="IPR051323">
    <property type="entry name" value="AtsK-like"/>
</dbReference>
<comment type="similarity">
    <text evidence="2">Belongs to the TfdA dioxygenase family.</text>
</comment>
<sequence>MSPAPIDPRITDVVQPEKATLDLPAPARARLEKAGIDLSQGYPYKPARPLYLDDVYRIRDYERQHIDPGTRADPEKKALFGAAKKIVHLTRHIGTEIVGLQLKDLTDQQKDELALLIAERSVVFFRDQDISPQQQKELGEYFGEVEVHPQAAQVPGVPGVTVIWPALQATERAASFRQPGGASRWHTDLVHERQPAGITHLHNDTVPSVGGDTVWASGYAAYEKLSPEFRKIIDGRTAIYRSAHAYLDRNDPHAGPKYIEREHPLVRVHPVTGWKALWVNRAMTVRIVGLDQAESDLILGYLFDVYEKNIDIQVRFRWTSGTSALWDNRITIHNASWDYEGNEPRHGTRVTSLAEKPFFDPNAPTRRQALGLLGPDE</sequence>
<evidence type="ECO:0000256" key="3">
    <source>
        <dbReference type="ARBA" id="ARBA00022723"/>
    </source>
</evidence>
<protein>
    <submittedName>
        <fullName evidence="8">Alpha-ketoglutarate-dependent taurine dioxygenase</fullName>
    </submittedName>
</protein>
<reference evidence="8 9" key="1">
    <citation type="submission" date="2015-04" db="EMBL/GenBank/DDBJ databases">
        <authorList>
            <person name="Heijne W.H."/>
            <person name="Fedorova N.D."/>
            <person name="Nierman W.C."/>
            <person name="Vollebregt A.W."/>
            <person name="Zhao Z."/>
            <person name="Wu L."/>
            <person name="Kumar M."/>
            <person name="Stam H."/>
            <person name="van den Berg M.A."/>
            <person name="Pel H.J."/>
        </authorList>
    </citation>
    <scope>NUCLEOTIDE SEQUENCE [LARGE SCALE GENOMIC DNA]</scope>
    <source>
        <strain evidence="8 9">CBS 393.64</strain>
    </source>
</reference>
<evidence type="ECO:0000256" key="2">
    <source>
        <dbReference type="ARBA" id="ARBA00005896"/>
    </source>
</evidence>
<dbReference type="PANTHER" id="PTHR30468:SF9">
    <property type="entry name" value="ALPHA-KETOGLUTARATE-DEPENDENT TAURINE DIOXYGENASE (AFU_ORTHOLOGUE AFUA_3G01010)"/>
    <property type="match status" value="1"/>
</dbReference>
<proteinExistence type="inferred from homology"/>
<evidence type="ECO:0000313" key="8">
    <source>
        <dbReference type="EMBL" id="KKA20502.1"/>
    </source>
</evidence>
<dbReference type="STRING" id="1408163.A0A0F4YQE1"/>
<dbReference type="RefSeq" id="XP_013327114.1">
    <property type="nucleotide sequence ID" value="XM_013471660.1"/>
</dbReference>
<evidence type="ECO:0000256" key="5">
    <source>
        <dbReference type="ARBA" id="ARBA00023002"/>
    </source>
</evidence>
<comment type="caution">
    <text evidence="8">The sequence shown here is derived from an EMBL/GenBank/DDBJ whole genome shotgun (WGS) entry which is preliminary data.</text>
</comment>
<dbReference type="InterPro" id="IPR003819">
    <property type="entry name" value="TauD/TfdA-like"/>
</dbReference>
<dbReference type="GO" id="GO:0016706">
    <property type="term" value="F:2-oxoglutarate-dependent dioxygenase activity"/>
    <property type="evidence" value="ECO:0007669"/>
    <property type="project" value="TreeGrafter"/>
</dbReference>
<feature type="domain" description="TauD/TfdA-like" evidence="7">
    <location>
        <begin position="87"/>
        <end position="351"/>
    </location>
</feature>
<dbReference type="GO" id="GO:0005737">
    <property type="term" value="C:cytoplasm"/>
    <property type="evidence" value="ECO:0007669"/>
    <property type="project" value="TreeGrafter"/>
</dbReference>
<dbReference type="InterPro" id="IPR042098">
    <property type="entry name" value="TauD-like_sf"/>
</dbReference>
<dbReference type="OrthoDB" id="10257314at2759"/>
<dbReference type="FunFam" id="3.60.130.10:FF:000008">
    <property type="entry name" value="Alpha-ketoglutarate-dependent taurine dioxygenase"/>
    <property type="match status" value="1"/>
</dbReference>
<dbReference type="GeneID" id="25317834"/>
<gene>
    <name evidence="8" type="ORF">T310_5490</name>
</gene>
<dbReference type="AlphaFoldDB" id="A0A0F4YQE1"/>
<evidence type="ECO:0000313" key="9">
    <source>
        <dbReference type="Proteomes" id="UP000053958"/>
    </source>
</evidence>
<comment type="cofactor">
    <cofactor evidence="1">
        <name>Fe(2+)</name>
        <dbReference type="ChEBI" id="CHEBI:29033"/>
    </cofactor>
</comment>
<keyword evidence="9" id="KW-1185">Reference proteome</keyword>
<accession>A0A0F4YQE1</accession>
<dbReference type="Gene3D" id="3.60.130.10">
    <property type="entry name" value="Clavaminate synthase-like"/>
    <property type="match status" value="1"/>
</dbReference>
<dbReference type="EMBL" id="LASV01000254">
    <property type="protein sequence ID" value="KKA20502.1"/>
    <property type="molecule type" value="Genomic_DNA"/>
</dbReference>
<dbReference type="SUPFAM" id="SSF51197">
    <property type="entry name" value="Clavaminate synthase-like"/>
    <property type="match status" value="1"/>
</dbReference>
<dbReference type="GO" id="GO:0046872">
    <property type="term" value="F:metal ion binding"/>
    <property type="evidence" value="ECO:0007669"/>
    <property type="project" value="UniProtKB-KW"/>
</dbReference>
<keyword evidence="3" id="KW-0479">Metal-binding</keyword>
<organism evidence="8 9">
    <name type="scientific">Rasamsonia emersonii (strain ATCC 16479 / CBS 393.64 / IMI 116815)</name>
    <dbReference type="NCBI Taxonomy" id="1408163"/>
    <lineage>
        <taxon>Eukaryota</taxon>
        <taxon>Fungi</taxon>
        <taxon>Dikarya</taxon>
        <taxon>Ascomycota</taxon>
        <taxon>Pezizomycotina</taxon>
        <taxon>Eurotiomycetes</taxon>
        <taxon>Eurotiomycetidae</taxon>
        <taxon>Eurotiales</taxon>
        <taxon>Trichocomaceae</taxon>
        <taxon>Rasamsonia</taxon>
    </lineage>
</organism>